<accession>A0A2S3UPY8</accession>
<evidence type="ECO:0000313" key="3">
    <source>
        <dbReference type="Proteomes" id="UP000236959"/>
    </source>
</evidence>
<feature type="domain" description="DUF6362" evidence="1">
    <location>
        <begin position="29"/>
        <end position="113"/>
    </location>
</feature>
<dbReference type="Proteomes" id="UP000236959">
    <property type="component" value="Unassembled WGS sequence"/>
</dbReference>
<keyword evidence="3" id="KW-1185">Reference proteome</keyword>
<dbReference type="RefSeq" id="WP_103223714.1">
    <property type="nucleotide sequence ID" value="NZ_PPCN01000008.1"/>
</dbReference>
<sequence length="119" mass="13331">MLNVTPEDVLVRLIEAVEVIAVTGKGDGPQAVLAAWPEYKGKIAKRRRHFSPAQVSRAEEALGWFFLVEDADARRALQFEVMCKAGGGKFSAVCRKYGWKRSTVTSRNRVVLKRLAERL</sequence>
<evidence type="ECO:0000313" key="2">
    <source>
        <dbReference type="EMBL" id="POF29650.1"/>
    </source>
</evidence>
<protein>
    <recommendedName>
        <fullName evidence="1">DUF6362 domain-containing protein</fullName>
    </recommendedName>
</protein>
<gene>
    <name evidence="2" type="ORF">CLV41_10873</name>
</gene>
<reference evidence="2 3" key="1">
    <citation type="submission" date="2018-01" db="EMBL/GenBank/DDBJ databases">
        <title>Genomic Encyclopedia of Archaeal and Bacterial Type Strains, Phase II (KMG-II): from individual species to whole genera.</title>
        <authorList>
            <person name="Goeker M."/>
        </authorList>
    </citation>
    <scope>NUCLEOTIDE SEQUENCE [LARGE SCALE GENOMIC DNA]</scope>
    <source>
        <strain evidence="2 3">DSM 17023</strain>
    </source>
</reference>
<organism evidence="2 3">
    <name type="scientific">Roseibium marinum</name>
    <dbReference type="NCBI Taxonomy" id="281252"/>
    <lineage>
        <taxon>Bacteria</taxon>
        <taxon>Pseudomonadati</taxon>
        <taxon>Pseudomonadota</taxon>
        <taxon>Alphaproteobacteria</taxon>
        <taxon>Hyphomicrobiales</taxon>
        <taxon>Stappiaceae</taxon>
        <taxon>Roseibium</taxon>
    </lineage>
</organism>
<name>A0A2S3UPY8_9HYPH</name>
<dbReference type="OrthoDB" id="7678054at2"/>
<proteinExistence type="predicted"/>
<dbReference type="AlphaFoldDB" id="A0A2S3UPY8"/>
<comment type="caution">
    <text evidence="2">The sequence shown here is derived from an EMBL/GenBank/DDBJ whole genome shotgun (WGS) entry which is preliminary data.</text>
</comment>
<dbReference type="Pfam" id="PF19889">
    <property type="entry name" value="DUF6362"/>
    <property type="match status" value="1"/>
</dbReference>
<dbReference type="EMBL" id="PPCN01000008">
    <property type="protein sequence ID" value="POF29650.1"/>
    <property type="molecule type" value="Genomic_DNA"/>
</dbReference>
<dbReference type="InterPro" id="IPR045942">
    <property type="entry name" value="DUF6362"/>
</dbReference>
<evidence type="ECO:0000259" key="1">
    <source>
        <dbReference type="Pfam" id="PF19889"/>
    </source>
</evidence>